<proteinExistence type="predicted"/>
<evidence type="ECO:0000313" key="2">
    <source>
        <dbReference type="Proteomes" id="UP000565521"/>
    </source>
</evidence>
<name>A0A7Y7U730_9BACT</name>
<dbReference type="RefSeq" id="WP_176908971.1">
    <property type="nucleotide sequence ID" value="NZ_JABKAU010000023.1"/>
</dbReference>
<gene>
    <name evidence="1" type="ORF">HW554_12740</name>
</gene>
<reference evidence="1 2" key="1">
    <citation type="submission" date="2020-05" db="EMBL/GenBank/DDBJ databases">
        <title>Hymenobacter terrestris sp. nov. and Hymenobacter lapidiphilus sp. nov., isolated from regoliths in Antarctica.</title>
        <authorList>
            <person name="Sedlacek I."/>
            <person name="Pantucek R."/>
            <person name="Zeman M."/>
            <person name="Holochova P."/>
            <person name="Kralova S."/>
            <person name="Stankova E."/>
            <person name="Sedo O."/>
            <person name="Micenkova L."/>
            <person name="Svec P."/>
            <person name="Gupta V."/>
            <person name="Sood U."/>
            <person name="Korpole U.S."/>
            <person name="Lal R."/>
        </authorList>
    </citation>
    <scope>NUCLEOTIDE SEQUENCE [LARGE SCALE GENOMIC DNA]</scope>
    <source>
        <strain evidence="1 2">P5342</strain>
    </source>
</reference>
<sequence>MLYALCLCGLVSCTAARVKGDMYVFEANRTSRIPVSLTHLQNEYYLKTIYLRQKRFDRLQHLLATQRVARPDKDRYDLNARMYLVFVYRGDTTEIAVDRGATVCYDWQCYQIDRDAARWISRLFTAKEKKRYVPIAFSMLPK</sequence>
<comment type="caution">
    <text evidence="1">The sequence shown here is derived from an EMBL/GenBank/DDBJ whole genome shotgun (WGS) entry which is preliminary data.</text>
</comment>
<evidence type="ECO:0000313" key="1">
    <source>
        <dbReference type="EMBL" id="NVO32085.1"/>
    </source>
</evidence>
<accession>A0A7Y7U730</accession>
<dbReference type="Proteomes" id="UP000565521">
    <property type="component" value="Unassembled WGS sequence"/>
</dbReference>
<keyword evidence="2" id="KW-1185">Reference proteome</keyword>
<dbReference type="AlphaFoldDB" id="A0A7Y7U730"/>
<organism evidence="1 2">
    <name type="scientific">Hymenobacter lapidiphilus</name>
    <dbReference type="NCBI Taxonomy" id="2608003"/>
    <lineage>
        <taxon>Bacteria</taxon>
        <taxon>Pseudomonadati</taxon>
        <taxon>Bacteroidota</taxon>
        <taxon>Cytophagia</taxon>
        <taxon>Cytophagales</taxon>
        <taxon>Hymenobacteraceae</taxon>
        <taxon>Hymenobacter</taxon>
    </lineage>
</organism>
<protein>
    <submittedName>
        <fullName evidence="1">Uncharacterized protein</fullName>
    </submittedName>
</protein>
<dbReference type="EMBL" id="JABKAU010000023">
    <property type="protein sequence ID" value="NVO32085.1"/>
    <property type="molecule type" value="Genomic_DNA"/>
</dbReference>